<dbReference type="EMBL" id="NEMB01000003">
    <property type="protein sequence ID" value="PQQ67949.1"/>
    <property type="molecule type" value="Genomic_DNA"/>
</dbReference>
<evidence type="ECO:0008006" key="4">
    <source>
        <dbReference type="Google" id="ProtNLM"/>
    </source>
</evidence>
<gene>
    <name evidence="2" type="ORF">B9R14_15060</name>
</gene>
<feature type="transmembrane region" description="Helical" evidence="1">
    <location>
        <begin position="12"/>
        <end position="31"/>
    </location>
</feature>
<comment type="caution">
    <text evidence="2">The sequence shown here is derived from an EMBL/GenBank/DDBJ whole genome shotgun (WGS) entry which is preliminary data.</text>
</comment>
<dbReference type="OrthoDB" id="137129at2"/>
<dbReference type="AlphaFoldDB" id="A0A2S8RDT3"/>
<protein>
    <recommendedName>
        <fullName evidence="4">WD40-like Beta Propeller Repeat</fullName>
    </recommendedName>
</protein>
<reference evidence="2 3" key="1">
    <citation type="journal article" date="2018" name="Syst. Appl. Microbiol.">
        <title>Characterization and high-quality draft genome sequence of Herbivorax saccincola A7, an anaerobic, alkaliphilic, thermophilic, cellulolytic, and xylanolytic bacterium.</title>
        <authorList>
            <person name="Aikawa S."/>
            <person name="Baramee S."/>
            <person name="Sermsathanaswadi J."/>
            <person name="Thianheng P."/>
            <person name="Tachaapaikoon C."/>
            <person name="Shikata A."/>
            <person name="Waeonukul R."/>
            <person name="Pason P."/>
            <person name="Ratanakhanokchai K."/>
            <person name="Kosugi A."/>
        </authorList>
    </citation>
    <scope>NUCLEOTIDE SEQUENCE [LARGE SCALE GENOMIC DNA]</scope>
    <source>
        <strain evidence="2 3">A7</strain>
    </source>
</reference>
<name>A0A2S8RDT3_9FIRM</name>
<keyword evidence="1" id="KW-1133">Transmembrane helix</keyword>
<dbReference type="InterPro" id="IPR011042">
    <property type="entry name" value="6-blade_b-propeller_TolB-like"/>
</dbReference>
<sequence>MNSKRKYQKTIILMAVTLICTTIGTLFFWNLTKAEESKTLVLPPKENELWNPVLSKTVVTGVKTFKMIPNKILGYLEENNILLRNPMDKRIPEPIRNRKLCIYDAYNDGYKDLFLSDDSRIEGAAVVGISPDRTKHLISDKILGILLSDKDYIFEPSEKENNCELYIYDLATDSSYKITEFLLRYAKTFNGVGWSDDGGYITYCLKRDEEKTYDFFVYDIAEKKTEKYTLSEEADKYSYIDLPKYSKEGQCIFFIGGGNSGSKLYKIDLTEEIPKVEWLADDVAFYNVLKDEKNIVFLNSLREPRTLKRGVYFLDIETKEIKTLSEYQTKNHSGYDISPDGNRIVYFYDCEGSIDVKVATLSGKGIKDSTTIYKMVNNPSDIWWRVLWNGNGTKVLLSSNKSMESSDELENYIIELEYK</sequence>
<dbReference type="Gene3D" id="2.120.10.30">
    <property type="entry name" value="TolB, C-terminal domain"/>
    <property type="match status" value="1"/>
</dbReference>
<evidence type="ECO:0000313" key="2">
    <source>
        <dbReference type="EMBL" id="PQQ67949.1"/>
    </source>
</evidence>
<dbReference type="Proteomes" id="UP000239720">
    <property type="component" value="Unassembled WGS sequence"/>
</dbReference>
<keyword evidence="1" id="KW-0812">Transmembrane</keyword>
<dbReference type="PANTHER" id="PTHR36842">
    <property type="entry name" value="PROTEIN TOLB HOMOLOG"/>
    <property type="match status" value="1"/>
</dbReference>
<evidence type="ECO:0000313" key="3">
    <source>
        <dbReference type="Proteomes" id="UP000239720"/>
    </source>
</evidence>
<dbReference type="SUPFAM" id="SSF69304">
    <property type="entry name" value="Tricorn protease N-terminal domain"/>
    <property type="match status" value="1"/>
</dbReference>
<accession>A0A2S8RDT3</accession>
<evidence type="ECO:0000256" key="1">
    <source>
        <dbReference type="SAM" id="Phobius"/>
    </source>
</evidence>
<organism evidence="2 3">
    <name type="scientific">Acetivibrio saccincola</name>
    <dbReference type="NCBI Taxonomy" id="1677857"/>
    <lineage>
        <taxon>Bacteria</taxon>
        <taxon>Bacillati</taxon>
        <taxon>Bacillota</taxon>
        <taxon>Clostridia</taxon>
        <taxon>Eubacteriales</taxon>
        <taxon>Oscillospiraceae</taxon>
        <taxon>Acetivibrio</taxon>
    </lineage>
</organism>
<keyword evidence="1" id="KW-0472">Membrane</keyword>
<dbReference type="PANTHER" id="PTHR36842:SF1">
    <property type="entry name" value="PROTEIN TOLB"/>
    <property type="match status" value="1"/>
</dbReference>
<dbReference type="RefSeq" id="WP_105368533.1">
    <property type="nucleotide sequence ID" value="NZ_NEMB01000003.1"/>
</dbReference>
<proteinExistence type="predicted"/>